<dbReference type="EMBL" id="CP031417">
    <property type="protein sequence ID" value="AXK83561.1"/>
    <property type="molecule type" value="Genomic_DNA"/>
</dbReference>
<keyword evidence="2 5" id="KW-0132">Cell division</keyword>
<dbReference type="CDD" id="cd24048">
    <property type="entry name" value="ASKHA_NBD_FtsA"/>
    <property type="match status" value="1"/>
</dbReference>
<dbReference type="InterPro" id="IPR020823">
    <property type="entry name" value="Cell_div_FtsA"/>
</dbReference>
<keyword evidence="4 5" id="KW-0131">Cell cycle</keyword>
<dbReference type="NCBIfam" id="TIGR01174">
    <property type="entry name" value="ftsA"/>
    <property type="match status" value="1"/>
</dbReference>
<evidence type="ECO:0000256" key="6">
    <source>
        <dbReference type="PIRNR" id="PIRNR003101"/>
    </source>
</evidence>
<dbReference type="AlphaFoldDB" id="A0A346A314"/>
<dbReference type="HAMAP" id="MF_02033">
    <property type="entry name" value="FtsA"/>
    <property type="match status" value="1"/>
</dbReference>
<feature type="domain" description="SHS2" evidence="7">
    <location>
        <begin position="24"/>
        <end position="220"/>
    </location>
</feature>
<dbReference type="InterPro" id="IPR003494">
    <property type="entry name" value="SHS2_FtsA"/>
</dbReference>
<dbReference type="Gene3D" id="3.30.420.40">
    <property type="match status" value="2"/>
</dbReference>
<gene>
    <name evidence="5 8" type="primary">ftsA</name>
    <name evidence="8" type="ORF">DW352_25365</name>
</gene>
<dbReference type="RefSeq" id="WP_115693940.1">
    <property type="nucleotide sequence ID" value="NZ_CP031417.1"/>
</dbReference>
<evidence type="ECO:0000313" key="9">
    <source>
        <dbReference type="Proteomes" id="UP000254889"/>
    </source>
</evidence>
<evidence type="ECO:0000313" key="8">
    <source>
        <dbReference type="EMBL" id="AXK83561.1"/>
    </source>
</evidence>
<evidence type="ECO:0000256" key="5">
    <source>
        <dbReference type="HAMAP-Rule" id="MF_02033"/>
    </source>
</evidence>
<comment type="function">
    <text evidence="5 6">Cell division protein that is involved in the assembly of the Z ring. May serve as a membrane anchor for the Z ring.</text>
</comment>
<dbReference type="GO" id="GO:0043093">
    <property type="term" value="P:FtsZ-dependent cytokinesis"/>
    <property type="evidence" value="ECO:0007669"/>
    <property type="project" value="UniProtKB-UniRule"/>
</dbReference>
<dbReference type="GO" id="GO:0032153">
    <property type="term" value="C:cell division site"/>
    <property type="evidence" value="ECO:0007669"/>
    <property type="project" value="UniProtKB-UniRule"/>
</dbReference>
<evidence type="ECO:0000256" key="4">
    <source>
        <dbReference type="ARBA" id="ARBA00023306"/>
    </source>
</evidence>
<evidence type="ECO:0000256" key="2">
    <source>
        <dbReference type="ARBA" id="ARBA00022618"/>
    </source>
</evidence>
<name>A0A346A314_9HYPH</name>
<reference evidence="8 9" key="1">
    <citation type="submission" date="2018-07" db="EMBL/GenBank/DDBJ databases">
        <authorList>
            <person name="Quirk P.G."/>
            <person name="Krulwich T.A."/>
        </authorList>
    </citation>
    <scope>NUCLEOTIDE SEQUENCE [LARGE SCALE GENOMIC DNA]</scope>
    <source>
        <strain evidence="8 9">CC-BB4</strain>
    </source>
</reference>
<keyword evidence="1 5" id="KW-1003">Cell membrane</keyword>
<dbReference type="Proteomes" id="UP000254889">
    <property type="component" value="Chromosome"/>
</dbReference>
<dbReference type="Pfam" id="PF02491">
    <property type="entry name" value="SHS2_FTSA"/>
    <property type="match status" value="1"/>
</dbReference>
<dbReference type="InterPro" id="IPR050696">
    <property type="entry name" value="FtsA/MreB"/>
</dbReference>
<evidence type="ECO:0000256" key="3">
    <source>
        <dbReference type="ARBA" id="ARBA00023136"/>
    </source>
</evidence>
<organism evidence="8 9">
    <name type="scientific">Pseudolabrys taiwanensis</name>
    <dbReference type="NCBI Taxonomy" id="331696"/>
    <lineage>
        <taxon>Bacteria</taxon>
        <taxon>Pseudomonadati</taxon>
        <taxon>Pseudomonadota</taxon>
        <taxon>Alphaproteobacteria</taxon>
        <taxon>Hyphomicrobiales</taxon>
        <taxon>Xanthobacteraceae</taxon>
        <taxon>Pseudolabrys</taxon>
    </lineage>
</organism>
<dbReference type="KEGG" id="ptaw:DW352_25365"/>
<dbReference type="PANTHER" id="PTHR32432">
    <property type="entry name" value="CELL DIVISION PROTEIN FTSA-RELATED"/>
    <property type="match status" value="1"/>
</dbReference>
<comment type="similarity">
    <text evidence="5 6">Belongs to the FtsA/MreB family.</text>
</comment>
<dbReference type="SMART" id="SM00842">
    <property type="entry name" value="FtsA"/>
    <property type="match status" value="1"/>
</dbReference>
<dbReference type="PIRSF" id="PIRSF003101">
    <property type="entry name" value="FtsA"/>
    <property type="match status" value="1"/>
</dbReference>
<comment type="subunit">
    <text evidence="5">Self-interacts. Interacts with FtsZ.</text>
</comment>
<accession>A0A346A314</accession>
<keyword evidence="9" id="KW-1185">Reference proteome</keyword>
<dbReference type="PANTHER" id="PTHR32432:SF4">
    <property type="entry name" value="CELL DIVISION PROTEIN FTSA"/>
    <property type="match status" value="1"/>
</dbReference>
<protein>
    <recommendedName>
        <fullName evidence="5 6">Cell division protein FtsA</fullName>
    </recommendedName>
</protein>
<dbReference type="GO" id="GO:0009898">
    <property type="term" value="C:cytoplasmic side of plasma membrane"/>
    <property type="evidence" value="ECO:0007669"/>
    <property type="project" value="UniProtKB-UniRule"/>
</dbReference>
<evidence type="ECO:0000259" key="7">
    <source>
        <dbReference type="SMART" id="SM00842"/>
    </source>
</evidence>
<dbReference type="SUPFAM" id="SSF53067">
    <property type="entry name" value="Actin-like ATPase domain"/>
    <property type="match status" value="2"/>
</dbReference>
<proteinExistence type="inferred from homology"/>
<dbReference type="OrthoDB" id="9810567at2"/>
<dbReference type="InterPro" id="IPR043129">
    <property type="entry name" value="ATPase_NBD"/>
</dbReference>
<comment type="subcellular location">
    <subcellularLocation>
        <location evidence="5">Cell membrane</location>
        <topology evidence="5">Peripheral membrane protein</topology>
        <orientation evidence="5">Cytoplasmic side</orientation>
    </subcellularLocation>
    <text evidence="5">Localizes to the Z ring in an FtsZ-dependent manner. Targeted to the membrane through a conserved C-terminal amphipathic helix.</text>
</comment>
<dbReference type="Pfam" id="PF14450">
    <property type="entry name" value="FtsA"/>
    <property type="match status" value="1"/>
</dbReference>
<keyword evidence="3 5" id="KW-0472">Membrane</keyword>
<sequence length="441" mass="46736">MSNVVRFGLTPKMKPVSPKRSAVVAALDVGTSKIVCMIAKLQPQAPQDVLRRRSHGVRVLGFAHTAASGMKGGTVIDLAEAEAMVRTAIDIAENAAHVQLESVVVALSGGRLGSERFIANVDLTGGAVTDGEIARVLAAASRHSVRDGRAVLHSLPIGYSLDAASGIREPRGMLGHKFGVDMHMVTADVATVRNLMLTVERSHLNIEAMVASPYMAGLSVLADDEADLGAAVIDLGAGTTTAAVFSQGRFVHADGFALGGHHVTMDLARGLNTRIADAERIKAIYGSVLSGGSDERDMITVPPFGDDEREPPQFVSRAALTRIIKPRVEEILEMVRDRLAASPFAAEPRGRVVLTGGASQLTGIADLASRILKRPVRIGRPLGLSGLPESAKGPAFAVAAGLLVYPQAAHLEHFEPRRTRHLMTGNGGYMARVGRWLRESF</sequence>
<evidence type="ECO:0000256" key="1">
    <source>
        <dbReference type="ARBA" id="ARBA00022475"/>
    </source>
</evidence>